<proteinExistence type="predicted"/>
<dbReference type="KEGG" id="psti:SOO65_10885"/>
<dbReference type="Proteomes" id="UP001324634">
    <property type="component" value="Chromosome"/>
</dbReference>
<dbReference type="RefSeq" id="WP_321389448.1">
    <property type="nucleotide sequence ID" value="NZ_CP139487.1"/>
</dbReference>
<dbReference type="Pfam" id="PF04389">
    <property type="entry name" value="Peptidase_M28"/>
    <property type="match status" value="1"/>
</dbReference>
<dbReference type="SUPFAM" id="SSF53187">
    <property type="entry name" value="Zn-dependent exopeptidases"/>
    <property type="match status" value="1"/>
</dbReference>
<evidence type="ECO:0000256" key="1">
    <source>
        <dbReference type="SAM" id="SignalP"/>
    </source>
</evidence>
<dbReference type="GO" id="GO:0008235">
    <property type="term" value="F:metalloexopeptidase activity"/>
    <property type="evidence" value="ECO:0007669"/>
    <property type="project" value="InterPro"/>
</dbReference>
<dbReference type="EMBL" id="CP139487">
    <property type="protein sequence ID" value="WPU63190.1"/>
    <property type="molecule type" value="Genomic_DNA"/>
</dbReference>
<dbReference type="InterPro" id="IPR007484">
    <property type="entry name" value="Peptidase_M28"/>
</dbReference>
<dbReference type="AlphaFoldDB" id="A0AAX4HIX3"/>
<sequence length="368" mass="41722">MFRKLIIPAIFSLSCSVFAGRAPSTYFQLKSDLGQVSNKNLVEWVNTFVKVSAPSRMVGMQGHEKARNFLLETIEKLDPKKSGKLSMNSLSPEVETVKKFYQKDFDEKVEGKIPKGTPDYMKWQKFTGYMQNLADSQKNNQVENIVWEKPGINTHRVLVVTAHYDTISHDPKTLLVKTNEAMPGANYNASGVAVALGLIKTMAQFDLNYSVQVVFLDWQGIGFHGSELYARELKKAGKEVLGVVNLEMLGQDSSFFDKTKKTGNMSIYLRDNADEARWVSKLLEHGKKITTKVTFEAKPNGFENSDNFRFWEQGFMSATFSQNWEDDFNPKFYQTAQDTPETLNHETLWHAYQYVGGAVIGTLLDLTK</sequence>
<gene>
    <name evidence="3" type="ORF">SOO65_10885</name>
</gene>
<evidence type="ECO:0000313" key="3">
    <source>
        <dbReference type="EMBL" id="WPU63190.1"/>
    </source>
</evidence>
<protein>
    <submittedName>
        <fullName evidence="3">M28 family peptidase</fullName>
    </submittedName>
</protein>
<accession>A0AAX4HIX3</accession>
<dbReference type="PROSITE" id="PS51257">
    <property type="entry name" value="PROKAR_LIPOPROTEIN"/>
    <property type="match status" value="1"/>
</dbReference>
<feature type="domain" description="Peptidase M28" evidence="2">
    <location>
        <begin position="144"/>
        <end position="355"/>
    </location>
</feature>
<dbReference type="Gene3D" id="3.40.630.10">
    <property type="entry name" value="Zn peptidases"/>
    <property type="match status" value="1"/>
</dbReference>
<reference evidence="3 4" key="1">
    <citation type="submission" date="2023-11" db="EMBL/GenBank/DDBJ databases">
        <title>Peredibacter starrii A3.12.</title>
        <authorList>
            <person name="Mitchell R.J."/>
        </authorList>
    </citation>
    <scope>NUCLEOTIDE SEQUENCE [LARGE SCALE GENOMIC DNA]</scope>
    <source>
        <strain evidence="3 4">A3.12</strain>
    </source>
</reference>
<keyword evidence="1" id="KW-0732">Signal</keyword>
<feature type="chain" id="PRO_5043376934" evidence="1">
    <location>
        <begin position="20"/>
        <end position="368"/>
    </location>
</feature>
<dbReference type="PANTHER" id="PTHR12147:SF26">
    <property type="entry name" value="PEPTIDASE M28 DOMAIN-CONTAINING PROTEIN"/>
    <property type="match status" value="1"/>
</dbReference>
<dbReference type="InterPro" id="IPR045175">
    <property type="entry name" value="M28_fam"/>
</dbReference>
<dbReference type="PANTHER" id="PTHR12147">
    <property type="entry name" value="METALLOPEPTIDASE M28 FAMILY MEMBER"/>
    <property type="match status" value="1"/>
</dbReference>
<keyword evidence="4" id="KW-1185">Reference proteome</keyword>
<dbReference type="GO" id="GO:0006508">
    <property type="term" value="P:proteolysis"/>
    <property type="evidence" value="ECO:0007669"/>
    <property type="project" value="InterPro"/>
</dbReference>
<organism evidence="3 4">
    <name type="scientific">Peredibacter starrii</name>
    <dbReference type="NCBI Taxonomy" id="28202"/>
    <lineage>
        <taxon>Bacteria</taxon>
        <taxon>Pseudomonadati</taxon>
        <taxon>Bdellovibrionota</taxon>
        <taxon>Bacteriovoracia</taxon>
        <taxon>Bacteriovoracales</taxon>
        <taxon>Bacteriovoracaceae</taxon>
        <taxon>Peredibacter</taxon>
    </lineage>
</organism>
<name>A0AAX4HIX3_9BACT</name>
<evidence type="ECO:0000259" key="2">
    <source>
        <dbReference type="Pfam" id="PF04389"/>
    </source>
</evidence>
<feature type="signal peptide" evidence="1">
    <location>
        <begin position="1"/>
        <end position="19"/>
    </location>
</feature>
<evidence type="ECO:0000313" key="4">
    <source>
        <dbReference type="Proteomes" id="UP001324634"/>
    </source>
</evidence>